<dbReference type="Gene3D" id="1.10.1740.10">
    <property type="match status" value="1"/>
</dbReference>
<keyword evidence="3 6" id="KW-0731">Sigma factor</keyword>
<feature type="domain" description="RNA polymerase sigma-70 region 2" evidence="7">
    <location>
        <begin position="22"/>
        <end position="88"/>
    </location>
</feature>
<dbReference type="PANTHER" id="PTHR43133:SF8">
    <property type="entry name" value="RNA POLYMERASE SIGMA FACTOR HI_1459-RELATED"/>
    <property type="match status" value="1"/>
</dbReference>
<feature type="domain" description="RNA polymerase sigma factor 70 region 4 type 2" evidence="8">
    <location>
        <begin position="129"/>
        <end position="181"/>
    </location>
</feature>
<evidence type="ECO:0000256" key="3">
    <source>
        <dbReference type="ARBA" id="ARBA00023082"/>
    </source>
</evidence>
<dbReference type="AlphaFoldDB" id="A0A0P6XS82"/>
<dbReference type="InterPro" id="IPR013324">
    <property type="entry name" value="RNA_pol_sigma_r3/r4-like"/>
</dbReference>
<evidence type="ECO:0000256" key="2">
    <source>
        <dbReference type="ARBA" id="ARBA00023015"/>
    </source>
</evidence>
<dbReference type="InterPro" id="IPR014284">
    <property type="entry name" value="RNA_pol_sigma-70_dom"/>
</dbReference>
<dbReference type="SUPFAM" id="SSF88946">
    <property type="entry name" value="Sigma2 domain of RNA polymerase sigma factors"/>
    <property type="match status" value="1"/>
</dbReference>
<keyword evidence="10" id="KW-1185">Reference proteome</keyword>
<evidence type="ECO:0000259" key="8">
    <source>
        <dbReference type="Pfam" id="PF08281"/>
    </source>
</evidence>
<keyword evidence="5 6" id="KW-0804">Transcription</keyword>
<dbReference type="CDD" id="cd06171">
    <property type="entry name" value="Sigma70_r4"/>
    <property type="match status" value="1"/>
</dbReference>
<evidence type="ECO:0000313" key="10">
    <source>
        <dbReference type="Proteomes" id="UP000050514"/>
    </source>
</evidence>
<evidence type="ECO:0000256" key="6">
    <source>
        <dbReference type="RuleBase" id="RU000716"/>
    </source>
</evidence>
<comment type="similarity">
    <text evidence="1 6">Belongs to the sigma-70 factor family. ECF subfamily.</text>
</comment>
<dbReference type="InterPro" id="IPR013325">
    <property type="entry name" value="RNA_pol_sigma_r2"/>
</dbReference>
<dbReference type="InterPro" id="IPR007627">
    <property type="entry name" value="RNA_pol_sigma70_r2"/>
</dbReference>
<dbReference type="GO" id="GO:0003677">
    <property type="term" value="F:DNA binding"/>
    <property type="evidence" value="ECO:0007669"/>
    <property type="project" value="UniProtKB-KW"/>
</dbReference>
<proteinExistence type="inferred from homology"/>
<dbReference type="InterPro" id="IPR039425">
    <property type="entry name" value="RNA_pol_sigma-70-like"/>
</dbReference>
<keyword evidence="4 6" id="KW-0238">DNA-binding</keyword>
<dbReference type="PANTHER" id="PTHR43133">
    <property type="entry name" value="RNA POLYMERASE ECF-TYPE SIGMA FACTO"/>
    <property type="match status" value="1"/>
</dbReference>
<accession>A0A0P6XS82</accession>
<evidence type="ECO:0000259" key="7">
    <source>
        <dbReference type="Pfam" id="PF04542"/>
    </source>
</evidence>
<sequence>MNEVEILRGLKSDQPQAALSLLFEQYADRVYHLALGLLGNEDDAEDVVQDTFLSVFRNRFQFEGRSSAGTWLYRIAYNLSLDRLRTKQTLPLPEEEGADDEDHPAPLPREFVEWRWLPEYLIQNQEQRKALDEAIHSLSPALRAVFLLRDVEELSTEETAAVLSISASAVKVRLHRARLELREKLAAFFAAQEKGAVQ</sequence>
<dbReference type="Gene3D" id="1.10.10.10">
    <property type="entry name" value="Winged helix-like DNA-binding domain superfamily/Winged helix DNA-binding domain"/>
    <property type="match status" value="1"/>
</dbReference>
<keyword evidence="2 6" id="KW-0805">Transcription regulation</keyword>
<dbReference type="RefSeq" id="WP_061914093.1">
    <property type="nucleotide sequence ID" value="NZ_DF967971.1"/>
</dbReference>
<evidence type="ECO:0000256" key="1">
    <source>
        <dbReference type="ARBA" id="ARBA00010641"/>
    </source>
</evidence>
<dbReference type="GO" id="GO:0006352">
    <property type="term" value="P:DNA-templated transcription initiation"/>
    <property type="evidence" value="ECO:0007669"/>
    <property type="project" value="InterPro"/>
</dbReference>
<name>A0A0P6XS82_9CHLR</name>
<evidence type="ECO:0000256" key="4">
    <source>
        <dbReference type="ARBA" id="ARBA00023125"/>
    </source>
</evidence>
<reference evidence="9 10" key="1">
    <citation type="submission" date="2015-07" db="EMBL/GenBank/DDBJ databases">
        <title>Draft genome of Bellilinea caldifistulae DSM 17877.</title>
        <authorList>
            <person name="Hemp J."/>
            <person name="Ward L.M."/>
            <person name="Pace L.A."/>
            <person name="Fischer W.W."/>
        </authorList>
    </citation>
    <scope>NUCLEOTIDE SEQUENCE [LARGE SCALE GENOMIC DNA]</scope>
    <source>
        <strain evidence="9 10">GOMI-1</strain>
    </source>
</reference>
<dbReference type="Pfam" id="PF08281">
    <property type="entry name" value="Sigma70_r4_2"/>
    <property type="match status" value="1"/>
</dbReference>
<organism evidence="9 10">
    <name type="scientific">Bellilinea caldifistulae</name>
    <dbReference type="NCBI Taxonomy" id="360411"/>
    <lineage>
        <taxon>Bacteria</taxon>
        <taxon>Bacillati</taxon>
        <taxon>Chloroflexota</taxon>
        <taxon>Anaerolineae</taxon>
        <taxon>Anaerolineales</taxon>
        <taxon>Anaerolineaceae</taxon>
        <taxon>Bellilinea</taxon>
    </lineage>
</organism>
<protein>
    <recommendedName>
        <fullName evidence="6">RNA polymerase sigma factor</fullName>
    </recommendedName>
</protein>
<dbReference type="NCBIfam" id="TIGR02937">
    <property type="entry name" value="sigma70-ECF"/>
    <property type="match status" value="1"/>
</dbReference>
<dbReference type="PROSITE" id="PS01063">
    <property type="entry name" value="SIGMA70_ECF"/>
    <property type="match status" value="1"/>
</dbReference>
<dbReference type="InterPro" id="IPR036388">
    <property type="entry name" value="WH-like_DNA-bd_sf"/>
</dbReference>
<dbReference type="OrthoDB" id="9780326at2"/>
<dbReference type="Pfam" id="PF04542">
    <property type="entry name" value="Sigma70_r2"/>
    <property type="match status" value="1"/>
</dbReference>
<dbReference type="InterPro" id="IPR000838">
    <property type="entry name" value="RNA_pol_sigma70_ECF_CS"/>
</dbReference>
<dbReference type="InterPro" id="IPR013249">
    <property type="entry name" value="RNA_pol_sigma70_r4_t2"/>
</dbReference>
<dbReference type="SUPFAM" id="SSF88659">
    <property type="entry name" value="Sigma3 and sigma4 domains of RNA polymerase sigma factors"/>
    <property type="match status" value="1"/>
</dbReference>
<dbReference type="GO" id="GO:0016987">
    <property type="term" value="F:sigma factor activity"/>
    <property type="evidence" value="ECO:0007669"/>
    <property type="project" value="UniProtKB-KW"/>
</dbReference>
<evidence type="ECO:0000256" key="5">
    <source>
        <dbReference type="ARBA" id="ARBA00023163"/>
    </source>
</evidence>
<dbReference type="Proteomes" id="UP000050514">
    <property type="component" value="Unassembled WGS sequence"/>
</dbReference>
<comment type="caution">
    <text evidence="9">The sequence shown here is derived from an EMBL/GenBank/DDBJ whole genome shotgun (WGS) entry which is preliminary data.</text>
</comment>
<evidence type="ECO:0000313" key="9">
    <source>
        <dbReference type="EMBL" id="KPL75421.1"/>
    </source>
</evidence>
<dbReference type="GO" id="GO:0006950">
    <property type="term" value="P:response to stress"/>
    <property type="evidence" value="ECO:0007669"/>
    <property type="project" value="UniProtKB-ARBA"/>
</dbReference>
<gene>
    <name evidence="9" type="ORF">AC812_09085</name>
</gene>
<dbReference type="STRING" id="360411.AC812_09085"/>
<dbReference type="EMBL" id="LGHJ01000014">
    <property type="protein sequence ID" value="KPL75421.1"/>
    <property type="molecule type" value="Genomic_DNA"/>
</dbReference>